<dbReference type="PRINTS" id="PR00320">
    <property type="entry name" value="GPROTEINBRPT"/>
</dbReference>
<reference evidence="6" key="1">
    <citation type="journal article" date="2011" name="MBio">
        <title>Novel metabolic attributes of the genus Cyanothece, comprising a group of unicellular nitrogen-fixing Cyanobacteria.</title>
        <authorList>
            <person name="Bandyopadhyay A."/>
            <person name="Elvitigala T."/>
            <person name="Welsh E."/>
            <person name="Stockel J."/>
            <person name="Liberton M."/>
            <person name="Min H."/>
            <person name="Sherman L.A."/>
            <person name="Pakrasi H.B."/>
        </authorList>
    </citation>
    <scope>NUCLEOTIDE SEQUENCE [LARGE SCALE GENOMIC DNA]</scope>
    <source>
        <strain evidence="6">PCC 7822</strain>
    </source>
</reference>
<dbReference type="eggNOG" id="COG2319">
    <property type="taxonomic scope" value="Bacteria"/>
</dbReference>
<evidence type="ECO:0000256" key="3">
    <source>
        <dbReference type="PROSITE-ProRule" id="PRU00221"/>
    </source>
</evidence>
<feature type="repeat" description="WD" evidence="3">
    <location>
        <begin position="243"/>
        <end position="287"/>
    </location>
</feature>
<feature type="repeat" description="WD" evidence="3">
    <location>
        <begin position="477"/>
        <end position="512"/>
    </location>
</feature>
<dbReference type="KEGG" id="cyj:Cyan7822_5473"/>
<dbReference type="InterPro" id="IPR020472">
    <property type="entry name" value="WD40_PAC1"/>
</dbReference>
<dbReference type="STRING" id="497965.Cyan7822_5473"/>
<evidence type="ECO:0000256" key="1">
    <source>
        <dbReference type="ARBA" id="ARBA00022574"/>
    </source>
</evidence>
<dbReference type="AlphaFoldDB" id="E0U990"/>
<dbReference type="EMBL" id="CP002198">
    <property type="protein sequence ID" value="ADN17348.1"/>
    <property type="molecule type" value="Genomic_DNA"/>
</dbReference>
<accession>E0U990</accession>
<dbReference type="PANTHER" id="PTHR22847">
    <property type="entry name" value="WD40 REPEAT PROTEIN"/>
    <property type="match status" value="1"/>
</dbReference>
<dbReference type="OrthoDB" id="422888at2"/>
<dbReference type="CDD" id="cd00200">
    <property type="entry name" value="WD40"/>
    <property type="match status" value="1"/>
</dbReference>
<dbReference type="SMART" id="SM00320">
    <property type="entry name" value="WD40"/>
    <property type="match status" value="7"/>
</dbReference>
<dbReference type="RefSeq" id="WP_013325386.1">
    <property type="nucleotide sequence ID" value="NC_014501.1"/>
</dbReference>
<evidence type="ECO:0000256" key="4">
    <source>
        <dbReference type="SAM" id="Phobius"/>
    </source>
</evidence>
<dbReference type="Pfam" id="PF00400">
    <property type="entry name" value="WD40"/>
    <property type="match status" value="7"/>
</dbReference>
<keyword evidence="4" id="KW-1133">Transmembrane helix</keyword>
<dbReference type="Gene3D" id="2.130.10.10">
    <property type="entry name" value="YVTN repeat-like/Quinoprotein amine dehydrogenase"/>
    <property type="match status" value="3"/>
</dbReference>
<dbReference type="InterPro" id="IPR036322">
    <property type="entry name" value="WD40_repeat_dom_sf"/>
</dbReference>
<feature type="repeat" description="WD" evidence="3">
    <location>
        <begin position="295"/>
        <end position="336"/>
    </location>
</feature>
<dbReference type="SUPFAM" id="SSF50978">
    <property type="entry name" value="WD40 repeat-like"/>
    <property type="match status" value="1"/>
</dbReference>
<feature type="repeat" description="WD" evidence="3">
    <location>
        <begin position="344"/>
        <end position="378"/>
    </location>
</feature>
<evidence type="ECO:0000256" key="2">
    <source>
        <dbReference type="ARBA" id="ARBA00022737"/>
    </source>
</evidence>
<organism evidence="5 6">
    <name type="scientific">Gloeothece verrucosa (strain PCC 7822)</name>
    <name type="common">Cyanothece sp. (strain PCC 7822)</name>
    <dbReference type="NCBI Taxonomy" id="497965"/>
    <lineage>
        <taxon>Bacteria</taxon>
        <taxon>Bacillati</taxon>
        <taxon>Cyanobacteriota</taxon>
        <taxon>Cyanophyceae</taxon>
        <taxon>Oscillatoriophycideae</taxon>
        <taxon>Chroococcales</taxon>
        <taxon>Aphanothecaceae</taxon>
        <taxon>Gloeothece</taxon>
        <taxon>Gloeothece verrucosa</taxon>
    </lineage>
</organism>
<dbReference type="HOGENOM" id="CLU_000288_135_4_3"/>
<protein>
    <submittedName>
        <fullName evidence="5">WD40 repeat, subgroup</fullName>
    </submittedName>
</protein>
<dbReference type="Proteomes" id="UP000008206">
    <property type="component" value="Chromosome"/>
</dbReference>
<evidence type="ECO:0000313" key="5">
    <source>
        <dbReference type="EMBL" id="ADN17348.1"/>
    </source>
</evidence>
<feature type="repeat" description="WD" evidence="3">
    <location>
        <begin position="201"/>
        <end position="242"/>
    </location>
</feature>
<keyword evidence="6" id="KW-1185">Reference proteome</keyword>
<name>E0U990_GLOV7</name>
<dbReference type="InterPro" id="IPR001680">
    <property type="entry name" value="WD40_rpt"/>
</dbReference>
<feature type="transmembrane region" description="Helical" evidence="4">
    <location>
        <begin position="7"/>
        <end position="28"/>
    </location>
</feature>
<dbReference type="PANTHER" id="PTHR22847:SF637">
    <property type="entry name" value="WD REPEAT DOMAIN 5B"/>
    <property type="match status" value="1"/>
</dbReference>
<dbReference type="PROSITE" id="PS50294">
    <property type="entry name" value="WD_REPEATS_REGION"/>
    <property type="match status" value="6"/>
</dbReference>
<gene>
    <name evidence="5" type="ordered locus">Cyan7822_5473</name>
</gene>
<keyword evidence="4" id="KW-0812">Transmembrane</keyword>
<keyword evidence="4" id="KW-0472">Membrane</keyword>
<proteinExistence type="predicted"/>
<feature type="repeat" description="WD" evidence="3">
    <location>
        <begin position="379"/>
        <end position="413"/>
    </location>
</feature>
<evidence type="ECO:0000313" key="6">
    <source>
        <dbReference type="Proteomes" id="UP000008206"/>
    </source>
</evidence>
<dbReference type="InterPro" id="IPR015943">
    <property type="entry name" value="WD40/YVTN_repeat-like_dom_sf"/>
</dbReference>
<dbReference type="PROSITE" id="PS50082">
    <property type="entry name" value="WD_REPEATS_2"/>
    <property type="match status" value="7"/>
</dbReference>
<keyword evidence="1 3" id="KW-0853">WD repeat</keyword>
<dbReference type="PROSITE" id="PS00678">
    <property type="entry name" value="WD_REPEATS_1"/>
    <property type="match status" value="2"/>
</dbReference>
<sequence length="512" mass="55801">MGYHNFHWLDIAELAVAALTLVSVVVGIALNSLIYPIISLTIALLLNLINRLRFQYRYRKRLNGSIKQVQRQFSEEIESLSREISSQEPPPPPAPTADASAITIFQENLVALEQSFNNIIEYLNSNALGERIENLELIYAQLRQDILQNNSSREENSYEELTVTVAAVEPIPQTQTPIPSLSLPQISSPRVALSWNCIYTFSEHTDAVASLVISSDQKILVSGSWDQSLKVWEMESGNELATVQAHSQGILAVVFTGNQSSGYHFATGSFDQMIKFWSLKSQKELPLTVELTQILTAHTGSVHALACAPNTQILVSGSYDQTLKQWNTESGEMLASSLDSLGAIYAVALTSQGQIIASAGGDGKIMLWELTTGRQLGILKGNVSSVASLAISPDSRILAAGCADGTIKLWQLEASIWESGKQPQPIRILSAHRGQVHALLFSPDQQLLFSSGSDGLIKIWHRSSREGVTTLSLTDMSSSHANAVFSLALSSDGQWLAAGGVDGTIKVWQRED</sequence>
<feature type="repeat" description="WD" evidence="3">
    <location>
        <begin position="429"/>
        <end position="470"/>
    </location>
</feature>
<keyword evidence="2" id="KW-0677">Repeat</keyword>
<dbReference type="InterPro" id="IPR019775">
    <property type="entry name" value="WD40_repeat_CS"/>
</dbReference>